<evidence type="ECO:0000313" key="3">
    <source>
        <dbReference type="EMBL" id="SDP63818.1"/>
    </source>
</evidence>
<evidence type="ECO:0000313" key="4">
    <source>
        <dbReference type="Proteomes" id="UP000198597"/>
    </source>
</evidence>
<dbReference type="STRING" id="94869.SAMN04488529_11035"/>
<feature type="coiled-coil region" evidence="1">
    <location>
        <begin position="235"/>
        <end position="262"/>
    </location>
</feature>
<keyword evidence="4" id="KW-1185">Reference proteome</keyword>
<name>A0A1H0UCU8_9CLOT</name>
<sequence length="306" mass="33179">MKKRIISTLTLFIFIFSGFTLNVQAENKERVTFGTDLTDAQEQEMLKGFGVSSDNVSIDRITNEDIIKQLGLDPNDKSNYQGGCYSSSYVKLKNDNGIVVDAKNLTEVTGLMLSNALLTSGVTNAEVKASSPFPVTGTSALSGILKGFEAIQGKELSLKNKKTAQKEIETTSTLADEIGFDEAAAVINDVKTAVIKKAPKTEEEVSSIVQDVTKDYKIPLSDTQKENVTNLMVDIKDLNIDYSKVKDTLNNLTDQLSTALDKAGTQLSDSGFFQKALDGIGDFLSGIGDWFKSLASKDSAVDPHYT</sequence>
<proteinExistence type="predicted"/>
<reference evidence="3 4" key="1">
    <citation type="submission" date="2016-10" db="EMBL/GenBank/DDBJ databases">
        <authorList>
            <person name="de Groot N.N."/>
        </authorList>
    </citation>
    <scope>NUCLEOTIDE SEQUENCE [LARGE SCALE GENOMIC DNA]</scope>
    <source>
        <strain evidence="3 4">DSM 12272</strain>
    </source>
</reference>
<evidence type="ECO:0000256" key="1">
    <source>
        <dbReference type="SAM" id="Coils"/>
    </source>
</evidence>
<dbReference type="OrthoDB" id="9810153at2"/>
<accession>A0A1H0UCU8</accession>
<dbReference type="AlphaFoldDB" id="A0A1H0UCU8"/>
<protein>
    <submittedName>
        <fullName evidence="3">Uncharacterized protein YpuA, DUF1002 family</fullName>
    </submittedName>
</protein>
<dbReference type="InterPro" id="IPR009343">
    <property type="entry name" value="DUF1002"/>
</dbReference>
<dbReference type="EMBL" id="FNJM01000010">
    <property type="protein sequence ID" value="SDP63818.1"/>
    <property type="molecule type" value="Genomic_DNA"/>
</dbReference>
<dbReference type="Pfam" id="PF06207">
    <property type="entry name" value="DUF1002"/>
    <property type="match status" value="1"/>
</dbReference>
<gene>
    <name evidence="3" type="ORF">SAMN04488529_11035</name>
</gene>
<dbReference type="Proteomes" id="UP000198597">
    <property type="component" value="Unassembled WGS sequence"/>
</dbReference>
<organism evidence="3 4">
    <name type="scientific">Clostridium gasigenes</name>
    <dbReference type="NCBI Taxonomy" id="94869"/>
    <lineage>
        <taxon>Bacteria</taxon>
        <taxon>Bacillati</taxon>
        <taxon>Bacillota</taxon>
        <taxon>Clostridia</taxon>
        <taxon>Eubacteriales</taxon>
        <taxon>Clostridiaceae</taxon>
        <taxon>Clostridium</taxon>
    </lineage>
</organism>
<evidence type="ECO:0000256" key="2">
    <source>
        <dbReference type="SAM" id="SignalP"/>
    </source>
</evidence>
<feature type="signal peptide" evidence="2">
    <location>
        <begin position="1"/>
        <end position="25"/>
    </location>
</feature>
<keyword evidence="2" id="KW-0732">Signal</keyword>
<dbReference type="RefSeq" id="WP_089971244.1">
    <property type="nucleotide sequence ID" value="NZ_FNJM01000010.1"/>
</dbReference>
<feature type="chain" id="PRO_5011764878" evidence="2">
    <location>
        <begin position="26"/>
        <end position="306"/>
    </location>
</feature>
<keyword evidence="1" id="KW-0175">Coiled coil</keyword>